<dbReference type="AlphaFoldDB" id="A0A8H4BRE1"/>
<gene>
    <name evidence="1" type="ORF">FB192DRAFT_1337516</name>
</gene>
<accession>A0A8H4BRE1</accession>
<protein>
    <submittedName>
        <fullName evidence="1">Uncharacterized protein</fullName>
    </submittedName>
</protein>
<name>A0A8H4BRE1_MUCCL</name>
<evidence type="ECO:0000313" key="2">
    <source>
        <dbReference type="Proteomes" id="UP000469890"/>
    </source>
</evidence>
<dbReference type="EMBL" id="JAAECE010000001">
    <property type="protein sequence ID" value="KAF1806047.1"/>
    <property type="molecule type" value="Genomic_DNA"/>
</dbReference>
<sequence length="105" mass="11490">MTLSSSVAKTSSACSKIVSQLSTPFGQQAKLQICKLSYKKKRIASAITLIFMMTYLTCKATTINRDENVARNIALIGFSKMASKDGETLPLFRSSYNLQNCHSGT</sequence>
<reference evidence="1 2" key="1">
    <citation type="submission" date="2019-09" db="EMBL/GenBank/DDBJ databases">
        <authorList>
            <consortium name="DOE Joint Genome Institute"/>
            <person name="Mondo S.J."/>
            <person name="Navarro-Mendoza M.I."/>
            <person name="Perez-Arques C."/>
            <person name="Panchal S."/>
            <person name="Nicolas F.E."/>
            <person name="Ganguly P."/>
            <person name="Pangilinan J."/>
            <person name="Grigoriev I."/>
            <person name="Heitman J."/>
            <person name="Sanya K."/>
            <person name="Garre V."/>
        </authorList>
    </citation>
    <scope>NUCLEOTIDE SEQUENCE [LARGE SCALE GENOMIC DNA]</scope>
    <source>
        <strain evidence="1 2">MU402</strain>
    </source>
</reference>
<dbReference type="Proteomes" id="UP000469890">
    <property type="component" value="Unassembled WGS sequence"/>
</dbReference>
<evidence type="ECO:0000313" key="1">
    <source>
        <dbReference type="EMBL" id="KAF1806047.1"/>
    </source>
</evidence>
<proteinExistence type="predicted"/>
<comment type="caution">
    <text evidence="1">The sequence shown here is derived from an EMBL/GenBank/DDBJ whole genome shotgun (WGS) entry which is preliminary data.</text>
</comment>
<organism evidence="1 2">
    <name type="scientific">Mucor circinelloides f. lusitanicus</name>
    <name type="common">Mucor racemosus var. lusitanicus</name>
    <dbReference type="NCBI Taxonomy" id="29924"/>
    <lineage>
        <taxon>Eukaryota</taxon>
        <taxon>Fungi</taxon>
        <taxon>Fungi incertae sedis</taxon>
        <taxon>Mucoromycota</taxon>
        <taxon>Mucoromycotina</taxon>
        <taxon>Mucoromycetes</taxon>
        <taxon>Mucorales</taxon>
        <taxon>Mucorineae</taxon>
        <taxon>Mucoraceae</taxon>
        <taxon>Mucor</taxon>
    </lineage>
</organism>